<evidence type="ECO:0000313" key="2">
    <source>
        <dbReference type="Proteomes" id="UP001732700"/>
    </source>
</evidence>
<proteinExistence type="predicted"/>
<dbReference type="Proteomes" id="UP001732700">
    <property type="component" value="Chromosome 5C"/>
</dbReference>
<name>A0ACD5Y2Y7_AVESA</name>
<evidence type="ECO:0000313" key="1">
    <source>
        <dbReference type="EnsemblPlants" id="AVESA.00010b.r2.5CG0933190.1.CDS"/>
    </source>
</evidence>
<dbReference type="EnsemblPlants" id="AVESA.00010b.r2.5CG0933190.1">
    <property type="protein sequence ID" value="AVESA.00010b.r2.5CG0933190.1.CDS"/>
    <property type="gene ID" value="AVESA.00010b.r2.5CG0933190"/>
</dbReference>
<accession>A0ACD5Y2Y7</accession>
<sequence length="137" mass="14725">MTTSKGIKSVVVCFLLLGLVLEQVQIEGKCCCKSTMARTCYNVCRLDGGTRQACADPCGCKLLAVSTCPSGYPNLHLPAESDEADATEYCTIGCMTSVCDNMNNVIRDQEVKIDMQLCNNACVRLCNKGVIIPSTEA</sequence>
<protein>
    <submittedName>
        <fullName evidence="1">Uncharacterized protein</fullName>
    </submittedName>
</protein>
<organism evidence="1 2">
    <name type="scientific">Avena sativa</name>
    <name type="common">Oat</name>
    <dbReference type="NCBI Taxonomy" id="4498"/>
    <lineage>
        <taxon>Eukaryota</taxon>
        <taxon>Viridiplantae</taxon>
        <taxon>Streptophyta</taxon>
        <taxon>Embryophyta</taxon>
        <taxon>Tracheophyta</taxon>
        <taxon>Spermatophyta</taxon>
        <taxon>Magnoliopsida</taxon>
        <taxon>Liliopsida</taxon>
        <taxon>Poales</taxon>
        <taxon>Poaceae</taxon>
        <taxon>BOP clade</taxon>
        <taxon>Pooideae</taxon>
        <taxon>Poodae</taxon>
        <taxon>Poeae</taxon>
        <taxon>Poeae Chloroplast Group 1 (Aveneae type)</taxon>
        <taxon>Aveninae</taxon>
        <taxon>Avena</taxon>
    </lineage>
</organism>
<keyword evidence="2" id="KW-1185">Reference proteome</keyword>
<reference evidence="1" key="1">
    <citation type="submission" date="2021-05" db="EMBL/GenBank/DDBJ databases">
        <authorList>
            <person name="Scholz U."/>
            <person name="Mascher M."/>
            <person name="Fiebig A."/>
        </authorList>
    </citation>
    <scope>NUCLEOTIDE SEQUENCE [LARGE SCALE GENOMIC DNA]</scope>
</reference>
<reference evidence="1" key="2">
    <citation type="submission" date="2025-09" db="UniProtKB">
        <authorList>
            <consortium name="EnsemblPlants"/>
        </authorList>
    </citation>
    <scope>IDENTIFICATION</scope>
</reference>